<feature type="domain" description="Response regulatory" evidence="3">
    <location>
        <begin position="1"/>
        <end position="109"/>
    </location>
</feature>
<name>A0ABY4STL7_9CAUL</name>
<organism evidence="4 5">
    <name type="scientific">Brevundimonas albigilva</name>
    <dbReference type="NCBI Taxonomy" id="1312364"/>
    <lineage>
        <taxon>Bacteria</taxon>
        <taxon>Pseudomonadati</taxon>
        <taxon>Pseudomonadota</taxon>
        <taxon>Alphaproteobacteria</taxon>
        <taxon>Caulobacterales</taxon>
        <taxon>Caulobacteraceae</taxon>
        <taxon>Brevundimonas</taxon>
    </lineage>
</organism>
<dbReference type="SUPFAM" id="SSF52172">
    <property type="entry name" value="CheY-like"/>
    <property type="match status" value="1"/>
</dbReference>
<dbReference type="Proteomes" id="UP001055429">
    <property type="component" value="Chromosome"/>
</dbReference>
<evidence type="ECO:0000313" key="5">
    <source>
        <dbReference type="Proteomes" id="UP001055429"/>
    </source>
</evidence>
<feature type="modified residue" description="4-aspartylphosphate" evidence="2">
    <location>
        <position position="42"/>
    </location>
</feature>
<dbReference type="InterPro" id="IPR001789">
    <property type="entry name" value="Sig_transdc_resp-reg_receiver"/>
</dbReference>
<accession>A0ABY4STL7</accession>
<dbReference type="PANTHER" id="PTHR44591:SF3">
    <property type="entry name" value="RESPONSE REGULATORY DOMAIN-CONTAINING PROTEIN"/>
    <property type="match status" value="1"/>
</dbReference>
<dbReference type="InterPro" id="IPR011006">
    <property type="entry name" value="CheY-like_superfamily"/>
</dbReference>
<protein>
    <submittedName>
        <fullName evidence="4">Response regulator</fullName>
    </submittedName>
</protein>
<proteinExistence type="predicted"/>
<dbReference type="RefSeq" id="WP_249751204.1">
    <property type="nucleotide sequence ID" value="NZ_CP097649.1"/>
</dbReference>
<dbReference type="SMART" id="SM00448">
    <property type="entry name" value="REC"/>
    <property type="match status" value="1"/>
</dbReference>
<dbReference type="PANTHER" id="PTHR44591">
    <property type="entry name" value="STRESS RESPONSE REGULATOR PROTEIN 1"/>
    <property type="match status" value="1"/>
</dbReference>
<evidence type="ECO:0000256" key="1">
    <source>
        <dbReference type="ARBA" id="ARBA00022553"/>
    </source>
</evidence>
<keyword evidence="5" id="KW-1185">Reference proteome</keyword>
<dbReference type="Gene3D" id="3.40.50.2300">
    <property type="match status" value="1"/>
</dbReference>
<reference evidence="4" key="1">
    <citation type="submission" date="2022-05" db="EMBL/GenBank/DDBJ databases">
        <title>Brevundimonas albigilva TT17 genome sequence.</title>
        <authorList>
            <person name="Lee K."/>
            <person name="Son H."/>
        </authorList>
    </citation>
    <scope>NUCLEOTIDE SEQUENCE</scope>
    <source>
        <strain evidence="4">TT17</strain>
    </source>
</reference>
<evidence type="ECO:0000259" key="3">
    <source>
        <dbReference type="PROSITE" id="PS50110"/>
    </source>
</evidence>
<dbReference type="InterPro" id="IPR050595">
    <property type="entry name" value="Bact_response_regulator"/>
</dbReference>
<evidence type="ECO:0000256" key="2">
    <source>
        <dbReference type="PROSITE-ProRule" id="PRU00169"/>
    </source>
</evidence>
<keyword evidence="1 2" id="KW-0597">Phosphoprotein</keyword>
<evidence type="ECO:0000313" key="4">
    <source>
        <dbReference type="EMBL" id="URI16015.1"/>
    </source>
</evidence>
<dbReference type="PROSITE" id="PS50110">
    <property type="entry name" value="RESPONSE_REGULATORY"/>
    <property type="match status" value="1"/>
</dbReference>
<sequence>MRDLIALCLATAEDMTLTSLDSGPAALEHLKAAPPPHLILLDVCMPEMDGPATLAALRGLDGLAETPVVFLTGRAAEHECARYRALGAADVIAKPFDPARLADDIRRHAA</sequence>
<dbReference type="Pfam" id="PF00072">
    <property type="entry name" value="Response_reg"/>
    <property type="match status" value="1"/>
</dbReference>
<dbReference type="EMBL" id="CP097649">
    <property type="protein sequence ID" value="URI16015.1"/>
    <property type="molecule type" value="Genomic_DNA"/>
</dbReference>
<gene>
    <name evidence="4" type="ORF">M8231_03245</name>
</gene>